<dbReference type="EMBL" id="WUBI01000001">
    <property type="protein sequence ID" value="MWV43225.1"/>
    <property type="molecule type" value="Genomic_DNA"/>
</dbReference>
<protein>
    <submittedName>
        <fullName evidence="5">EamA family transporter</fullName>
    </submittedName>
</protein>
<dbReference type="RefSeq" id="WP_160496753.1">
    <property type="nucleotide sequence ID" value="NZ_WUBI01000001.1"/>
</dbReference>
<keyword evidence="3" id="KW-0812">Transmembrane</keyword>
<feature type="transmembrane region" description="Helical" evidence="3">
    <location>
        <begin position="69"/>
        <end position="88"/>
    </location>
</feature>
<feature type="domain" description="EamA" evidence="4">
    <location>
        <begin position="16"/>
        <end position="139"/>
    </location>
</feature>
<name>A0A7X3IG54_9BACL</name>
<sequence>MRKTAPIPTAIPLTIGIIAVSFSSIFVKWSAAPASIQGMYRLLFTALLMLPFIRPHLAELKSLSLKKASMLFTSGFFLALHFLLWMGSLKLTTVSSSTIILALEPVFIVIGAFFIYKERTSSFAMFGMGVAIIGAVLIGWGDIGVSRTNLIGDLLSVFGTLAVSVHMLIGQKMVTQVSSYVYSFVVFLSATIVFAAYNLIGGISFTAYAGKDWGMFLLLAIVPTVFGHLLFNWLLQYVSATTISMSILGEPVGASLLAFLLLNEQMTWFQILGGLLAIFGLIMFLNAGRLKWKPGKGGSTEPLKSVS</sequence>
<comment type="similarity">
    <text evidence="2">Belongs to the EamA transporter family.</text>
</comment>
<dbReference type="PANTHER" id="PTHR22911:SF76">
    <property type="entry name" value="EAMA DOMAIN-CONTAINING PROTEIN"/>
    <property type="match status" value="1"/>
</dbReference>
<comment type="caution">
    <text evidence="5">The sequence shown here is derived from an EMBL/GenBank/DDBJ whole genome shotgun (WGS) entry which is preliminary data.</text>
</comment>
<feature type="transmembrane region" description="Helical" evidence="3">
    <location>
        <begin position="268"/>
        <end position="287"/>
    </location>
</feature>
<dbReference type="InterPro" id="IPR000620">
    <property type="entry name" value="EamA_dom"/>
</dbReference>
<dbReference type="SUPFAM" id="SSF103481">
    <property type="entry name" value="Multidrug resistance efflux transporter EmrE"/>
    <property type="match status" value="2"/>
</dbReference>
<evidence type="ECO:0000313" key="6">
    <source>
        <dbReference type="Proteomes" id="UP000460318"/>
    </source>
</evidence>
<accession>A0A7X3IG54</accession>
<feature type="transmembrane region" description="Helical" evidence="3">
    <location>
        <begin position="39"/>
        <end position="57"/>
    </location>
</feature>
<feature type="transmembrane region" description="Helical" evidence="3">
    <location>
        <begin position="242"/>
        <end position="262"/>
    </location>
</feature>
<organism evidence="5 6">
    <name type="scientific">Paenibacillus dendrobii</name>
    <dbReference type="NCBI Taxonomy" id="2691084"/>
    <lineage>
        <taxon>Bacteria</taxon>
        <taxon>Bacillati</taxon>
        <taxon>Bacillota</taxon>
        <taxon>Bacilli</taxon>
        <taxon>Bacillales</taxon>
        <taxon>Paenibacillaceae</taxon>
        <taxon>Paenibacillus</taxon>
    </lineage>
</organism>
<evidence type="ECO:0000259" key="4">
    <source>
        <dbReference type="Pfam" id="PF00892"/>
    </source>
</evidence>
<evidence type="ECO:0000313" key="5">
    <source>
        <dbReference type="EMBL" id="MWV43225.1"/>
    </source>
</evidence>
<dbReference type="Proteomes" id="UP000460318">
    <property type="component" value="Unassembled WGS sequence"/>
</dbReference>
<keyword evidence="6" id="KW-1185">Reference proteome</keyword>
<feature type="transmembrane region" description="Helical" evidence="3">
    <location>
        <begin position="7"/>
        <end position="27"/>
    </location>
</feature>
<feature type="transmembrane region" description="Helical" evidence="3">
    <location>
        <begin position="123"/>
        <end position="143"/>
    </location>
</feature>
<evidence type="ECO:0000256" key="2">
    <source>
        <dbReference type="ARBA" id="ARBA00007362"/>
    </source>
</evidence>
<dbReference type="GO" id="GO:0016020">
    <property type="term" value="C:membrane"/>
    <property type="evidence" value="ECO:0007669"/>
    <property type="project" value="InterPro"/>
</dbReference>
<dbReference type="InterPro" id="IPR037185">
    <property type="entry name" value="EmrE-like"/>
</dbReference>
<comment type="subcellular location">
    <subcellularLocation>
        <location evidence="1">Endomembrane system</location>
        <topology evidence="1">Multi-pass membrane protein</topology>
    </subcellularLocation>
</comment>
<keyword evidence="3" id="KW-0472">Membrane</keyword>
<feature type="transmembrane region" description="Helical" evidence="3">
    <location>
        <begin position="149"/>
        <end position="169"/>
    </location>
</feature>
<dbReference type="PANTHER" id="PTHR22911">
    <property type="entry name" value="ACYL-MALONYL CONDENSING ENZYME-RELATED"/>
    <property type="match status" value="1"/>
</dbReference>
<gene>
    <name evidence="5" type="ORF">GRF59_06235</name>
</gene>
<evidence type="ECO:0000256" key="3">
    <source>
        <dbReference type="SAM" id="Phobius"/>
    </source>
</evidence>
<dbReference type="AlphaFoldDB" id="A0A7X3IG54"/>
<feature type="domain" description="EamA" evidence="4">
    <location>
        <begin position="151"/>
        <end position="284"/>
    </location>
</feature>
<evidence type="ECO:0000256" key="1">
    <source>
        <dbReference type="ARBA" id="ARBA00004127"/>
    </source>
</evidence>
<feature type="transmembrane region" description="Helical" evidence="3">
    <location>
        <begin position="94"/>
        <end position="116"/>
    </location>
</feature>
<keyword evidence="3" id="KW-1133">Transmembrane helix</keyword>
<proteinExistence type="inferred from homology"/>
<feature type="transmembrane region" description="Helical" evidence="3">
    <location>
        <begin position="213"/>
        <end position="235"/>
    </location>
</feature>
<dbReference type="Pfam" id="PF00892">
    <property type="entry name" value="EamA"/>
    <property type="match status" value="2"/>
</dbReference>
<feature type="transmembrane region" description="Helical" evidence="3">
    <location>
        <begin position="181"/>
        <end position="207"/>
    </location>
</feature>
<reference evidence="5 6" key="1">
    <citation type="submission" date="2019-12" db="EMBL/GenBank/DDBJ databases">
        <title>Paenibacillus sp. nov., an endophytic bacterium isolated from the stem of Dendrobium.</title>
        <authorList>
            <person name="Zhao R."/>
        </authorList>
    </citation>
    <scope>NUCLEOTIDE SEQUENCE [LARGE SCALE GENOMIC DNA]</scope>
    <source>
        <strain evidence="5 6">HJL G12</strain>
    </source>
</reference>